<dbReference type="AlphaFoldDB" id="A0AAV2RQR7"/>
<evidence type="ECO:0000259" key="3">
    <source>
        <dbReference type="Pfam" id="PF19432"/>
    </source>
</evidence>
<reference evidence="4 5" key="1">
    <citation type="submission" date="2024-05" db="EMBL/GenBank/DDBJ databases">
        <authorList>
            <person name="Wallberg A."/>
        </authorList>
    </citation>
    <scope>NUCLEOTIDE SEQUENCE [LARGE SCALE GENOMIC DNA]</scope>
</reference>
<feature type="domain" description="DnaJ homologue subfamily C GRV2/DNAJC13 N-terminal" evidence="3">
    <location>
        <begin position="10"/>
        <end position="542"/>
    </location>
</feature>
<keyword evidence="2" id="KW-0812">Transmembrane</keyword>
<sequence>MGTNNTDVACYLVTKHSAWKGKYKRIFSVGSAGITTYNPNSMEVTNQWYYHDFIGIMPALKSIGQIANEFIITMRKGGKKVDNMRFSSEHRPDIISEALIYRHNFAERIVDNMRCNGQKVHWSDQRVPVILEVTPCSLDQIDSSTGVLLTSYMFKDIEAIHPVSDLPGGLCIQYGGFGRLHIFATDRRDEIFKKIEDNARKYIGINIQAKKVSLTMQDTLEKRVGKYSADEHITSLCEFQVSKISHRHNDPVRRTLCLSETCLLERDPSTYSIVTLRPLSDVFALVRHLENPQMLTIEYVRGGDRKYTSSDRDSLLASLIDGVRASGNLDVHVRMTPTPRGKRLGPLEVPVDEEVESMHLKFLQQLPPGWNFPEAVDRFNANVSYSGLLHAVTGEGLFAENKEKLILGCLGSMVLREGDQNSLTVEELEAQFHALRRLVASKAGFAALTALPGFREKIGLKVVKALQRGDDGVNHAALDMVCALMQPMHEDADLKQEQLNKASLLASPKFQEKLLEAWVMHVCIPVIAAVYIAILESYVFSTRIPTYLTSVNQPPEQHEAKLREAKNPTYQTLRHPGWSQAKRQRYICSGASHETQRTTLAGLPLLDSLQGSFPRHPHTNCTGQSSGRRRTRRSSNEKIIDPSRNTNTMIAKIGQAHQHGLGGQNDALTRDDLVRVSTVTAAQARTPDEGANWWEHEWKAKASPYQAQPPQEERDRQRHRTEGAERKHVLPQPEGGLRKHQDYYWNP</sequence>
<dbReference type="InterPro" id="IPR044978">
    <property type="entry name" value="GRV2/DNAJC13"/>
</dbReference>
<feature type="compositionally biased region" description="Basic and acidic residues" evidence="1">
    <location>
        <begin position="736"/>
        <end position="747"/>
    </location>
</feature>
<protein>
    <recommendedName>
        <fullName evidence="3">DnaJ homologue subfamily C GRV2/DNAJC13 N-terminal domain-containing protein</fullName>
    </recommendedName>
</protein>
<dbReference type="GO" id="GO:2000641">
    <property type="term" value="P:regulation of early endosome to late endosome transport"/>
    <property type="evidence" value="ECO:0007669"/>
    <property type="project" value="InterPro"/>
</dbReference>
<feature type="transmembrane region" description="Helical" evidence="2">
    <location>
        <begin position="518"/>
        <end position="540"/>
    </location>
</feature>
<feature type="region of interest" description="Disordered" evidence="1">
    <location>
        <begin position="612"/>
        <end position="644"/>
    </location>
</feature>
<dbReference type="EMBL" id="CAXKWB010026521">
    <property type="protein sequence ID" value="CAL4130362.1"/>
    <property type="molecule type" value="Genomic_DNA"/>
</dbReference>
<dbReference type="PANTHER" id="PTHR36983:SF2">
    <property type="entry name" value="DNAJ HOMOLOG SUBFAMILY C MEMBER 13"/>
    <property type="match status" value="1"/>
</dbReference>
<evidence type="ECO:0000256" key="2">
    <source>
        <dbReference type="SAM" id="Phobius"/>
    </source>
</evidence>
<organism evidence="4 5">
    <name type="scientific">Meganyctiphanes norvegica</name>
    <name type="common">Northern krill</name>
    <name type="synonym">Thysanopoda norvegica</name>
    <dbReference type="NCBI Taxonomy" id="48144"/>
    <lineage>
        <taxon>Eukaryota</taxon>
        <taxon>Metazoa</taxon>
        <taxon>Ecdysozoa</taxon>
        <taxon>Arthropoda</taxon>
        <taxon>Crustacea</taxon>
        <taxon>Multicrustacea</taxon>
        <taxon>Malacostraca</taxon>
        <taxon>Eumalacostraca</taxon>
        <taxon>Eucarida</taxon>
        <taxon>Euphausiacea</taxon>
        <taxon>Euphausiidae</taxon>
        <taxon>Meganyctiphanes</taxon>
    </lineage>
</organism>
<dbReference type="PANTHER" id="PTHR36983">
    <property type="entry name" value="DNAJ HOMOLOG SUBFAMILY C MEMBER 13"/>
    <property type="match status" value="1"/>
</dbReference>
<accession>A0AAV2RQR7</accession>
<proteinExistence type="predicted"/>
<evidence type="ECO:0000313" key="4">
    <source>
        <dbReference type="EMBL" id="CAL4130362.1"/>
    </source>
</evidence>
<dbReference type="InterPro" id="IPR045802">
    <property type="entry name" value="GRV2/DNAJC13_N"/>
</dbReference>
<feature type="non-terminal residue" evidence="4">
    <location>
        <position position="747"/>
    </location>
</feature>
<keyword evidence="2" id="KW-1133">Transmembrane helix</keyword>
<comment type="caution">
    <text evidence="4">The sequence shown here is derived from an EMBL/GenBank/DDBJ whole genome shotgun (WGS) entry which is preliminary data.</text>
</comment>
<evidence type="ECO:0000313" key="5">
    <source>
        <dbReference type="Proteomes" id="UP001497623"/>
    </source>
</evidence>
<feature type="region of interest" description="Disordered" evidence="1">
    <location>
        <begin position="700"/>
        <end position="747"/>
    </location>
</feature>
<dbReference type="GO" id="GO:0006898">
    <property type="term" value="P:receptor-mediated endocytosis"/>
    <property type="evidence" value="ECO:0007669"/>
    <property type="project" value="TreeGrafter"/>
</dbReference>
<keyword evidence="2" id="KW-0472">Membrane</keyword>
<dbReference type="Proteomes" id="UP001497623">
    <property type="component" value="Unassembled WGS sequence"/>
</dbReference>
<gene>
    <name evidence="4" type="ORF">MNOR_LOCUS26479</name>
</gene>
<feature type="compositionally biased region" description="Basic and acidic residues" evidence="1">
    <location>
        <begin position="711"/>
        <end position="728"/>
    </location>
</feature>
<evidence type="ECO:0000256" key="1">
    <source>
        <dbReference type="SAM" id="MobiDB-lite"/>
    </source>
</evidence>
<dbReference type="GO" id="GO:0007032">
    <property type="term" value="P:endosome organization"/>
    <property type="evidence" value="ECO:0007669"/>
    <property type="project" value="InterPro"/>
</dbReference>
<name>A0AAV2RQR7_MEGNR</name>
<keyword evidence="5" id="KW-1185">Reference proteome</keyword>
<dbReference type="GO" id="GO:0010008">
    <property type="term" value="C:endosome membrane"/>
    <property type="evidence" value="ECO:0007669"/>
    <property type="project" value="TreeGrafter"/>
</dbReference>
<dbReference type="Pfam" id="PF19432">
    <property type="entry name" value="RME-8_N"/>
    <property type="match status" value="1"/>
</dbReference>